<dbReference type="PANTHER" id="PTHR33604">
    <property type="entry name" value="OSJNBA0004B13.7 PROTEIN"/>
    <property type="match status" value="1"/>
</dbReference>
<feature type="transmembrane region" description="Helical" evidence="1">
    <location>
        <begin position="12"/>
        <end position="35"/>
    </location>
</feature>
<dbReference type="Proteomes" id="UP001195483">
    <property type="component" value="Unassembled WGS sequence"/>
</dbReference>
<protein>
    <submittedName>
        <fullName evidence="2">Uncharacterized protein</fullName>
    </submittedName>
</protein>
<keyword evidence="1" id="KW-0472">Membrane</keyword>
<sequence length="371" mass="43807">MHHHGCLTYICRGFVLIVITAVLAYAVIVWCVSYVHQNVTKYKVNTDLENNVDIFRGLEIRRAADMQLEFVNKKQISEEFQLRIIVIVYNRASSLGRLLEYLNKANYYGDNVMLEVWIDRAKNGTIDAKTYNLARAFKFSHGDFKICNHTRHTGIYGQWMGTWKPSVNSSEIGIFLEDDLSVSPYFYKWLRVVHNKYHHLEHINGFALQGVSITHGLHAKSQYLDINKKHRTFLYPILGTWGFSPKVNNWLKFLDWYKDSVKDLTFHPIVEGIWPSEWYKIFLKNGKEYTMWEMWHIYHAWKSKELTLYSNFPGHQGLAINWKEPGLHYSKNNYIKPDPLLLEWKTEYEDLPEHPIIVDVNGNEMKTQNPW</sequence>
<dbReference type="EMBL" id="JAEAOA010002176">
    <property type="protein sequence ID" value="KAK3599750.1"/>
    <property type="molecule type" value="Genomic_DNA"/>
</dbReference>
<reference evidence="2" key="3">
    <citation type="submission" date="2023-05" db="EMBL/GenBank/DDBJ databases">
        <authorList>
            <person name="Smith C.H."/>
        </authorList>
    </citation>
    <scope>NUCLEOTIDE SEQUENCE</scope>
    <source>
        <strain evidence="2">CHS0354</strain>
        <tissue evidence="2">Mantle</tissue>
    </source>
</reference>
<reference evidence="2" key="1">
    <citation type="journal article" date="2021" name="Genome Biol. Evol.">
        <title>A High-Quality Reference Genome for a Parasitic Bivalve with Doubly Uniparental Inheritance (Bivalvia: Unionida).</title>
        <authorList>
            <person name="Smith C.H."/>
        </authorList>
    </citation>
    <scope>NUCLEOTIDE SEQUENCE</scope>
    <source>
        <strain evidence="2">CHS0354</strain>
    </source>
</reference>
<keyword evidence="3" id="KW-1185">Reference proteome</keyword>
<keyword evidence="1" id="KW-0812">Transmembrane</keyword>
<organism evidence="2 3">
    <name type="scientific">Potamilus streckersoni</name>
    <dbReference type="NCBI Taxonomy" id="2493646"/>
    <lineage>
        <taxon>Eukaryota</taxon>
        <taxon>Metazoa</taxon>
        <taxon>Spiralia</taxon>
        <taxon>Lophotrochozoa</taxon>
        <taxon>Mollusca</taxon>
        <taxon>Bivalvia</taxon>
        <taxon>Autobranchia</taxon>
        <taxon>Heteroconchia</taxon>
        <taxon>Palaeoheterodonta</taxon>
        <taxon>Unionida</taxon>
        <taxon>Unionoidea</taxon>
        <taxon>Unionidae</taxon>
        <taxon>Ambleminae</taxon>
        <taxon>Lampsilini</taxon>
        <taxon>Potamilus</taxon>
    </lineage>
</organism>
<reference evidence="2" key="2">
    <citation type="journal article" date="2021" name="Genome Biol. Evol.">
        <title>Developing a high-quality reference genome for a parasitic bivalve with doubly uniparental inheritance (Bivalvia: Unionida).</title>
        <authorList>
            <person name="Smith C.H."/>
        </authorList>
    </citation>
    <scope>NUCLEOTIDE SEQUENCE</scope>
    <source>
        <strain evidence="2">CHS0354</strain>
        <tissue evidence="2">Mantle</tissue>
    </source>
</reference>
<dbReference type="InterPro" id="IPR029044">
    <property type="entry name" value="Nucleotide-diphossugar_trans"/>
</dbReference>
<proteinExistence type="predicted"/>
<name>A0AAE0SWZ3_9BIVA</name>
<keyword evidence="1" id="KW-1133">Transmembrane helix</keyword>
<evidence type="ECO:0000313" key="2">
    <source>
        <dbReference type="EMBL" id="KAK3599750.1"/>
    </source>
</evidence>
<gene>
    <name evidence="2" type="ORF">CHS0354_037231</name>
</gene>
<dbReference type="PANTHER" id="PTHR33604:SF3">
    <property type="entry name" value="OSJNBA0004B13.7 PROTEIN"/>
    <property type="match status" value="1"/>
</dbReference>
<dbReference type="AlphaFoldDB" id="A0AAE0SWZ3"/>
<dbReference type="SUPFAM" id="SSF53448">
    <property type="entry name" value="Nucleotide-diphospho-sugar transferases"/>
    <property type="match status" value="1"/>
</dbReference>
<comment type="caution">
    <text evidence="2">The sequence shown here is derived from an EMBL/GenBank/DDBJ whole genome shotgun (WGS) entry which is preliminary data.</text>
</comment>
<dbReference type="Gene3D" id="3.90.550.10">
    <property type="entry name" value="Spore Coat Polysaccharide Biosynthesis Protein SpsA, Chain A"/>
    <property type="match status" value="1"/>
</dbReference>
<evidence type="ECO:0000256" key="1">
    <source>
        <dbReference type="SAM" id="Phobius"/>
    </source>
</evidence>
<accession>A0AAE0SWZ3</accession>
<evidence type="ECO:0000313" key="3">
    <source>
        <dbReference type="Proteomes" id="UP001195483"/>
    </source>
</evidence>